<dbReference type="PANTHER" id="PTHR24372:SF80">
    <property type="entry name" value="FI21465P1-RELATED"/>
    <property type="match status" value="1"/>
</dbReference>
<evidence type="ECO:0000256" key="1">
    <source>
        <dbReference type="ARBA" id="ARBA00004651"/>
    </source>
</evidence>
<evidence type="ECO:0000313" key="14">
    <source>
        <dbReference type="EMBL" id="GIY75593.1"/>
    </source>
</evidence>
<name>A0AAV4VZL3_9ARAC</name>
<keyword evidence="10 14" id="KW-0675">Receptor</keyword>
<dbReference type="PROSITE" id="PS00237">
    <property type="entry name" value="G_PROTEIN_RECEP_F1_1"/>
    <property type="match status" value="1"/>
</dbReference>
<reference evidence="14 15" key="1">
    <citation type="submission" date="2021-06" db="EMBL/GenBank/DDBJ databases">
        <title>Caerostris darwini draft genome.</title>
        <authorList>
            <person name="Kono N."/>
            <person name="Arakawa K."/>
        </authorList>
    </citation>
    <scope>NUCLEOTIDE SEQUENCE [LARGE SCALE GENOMIC DNA]</scope>
</reference>
<evidence type="ECO:0000259" key="13">
    <source>
        <dbReference type="PROSITE" id="PS50262"/>
    </source>
</evidence>
<comment type="caution">
    <text evidence="14">The sequence shown here is derived from an EMBL/GenBank/DDBJ whole genome shotgun (WGS) entry which is preliminary data.</text>
</comment>
<dbReference type="Gene3D" id="3.80.10.10">
    <property type="entry name" value="Ribonuclease Inhibitor"/>
    <property type="match status" value="2"/>
</dbReference>
<keyword evidence="15" id="KW-1185">Reference proteome</keyword>
<proteinExistence type="inferred from homology"/>
<evidence type="ECO:0000256" key="5">
    <source>
        <dbReference type="ARBA" id="ARBA00022692"/>
    </source>
</evidence>
<keyword evidence="4" id="KW-0433">Leucine-rich repeat</keyword>
<feature type="transmembrane region" description="Helical" evidence="12">
    <location>
        <begin position="308"/>
        <end position="330"/>
    </location>
</feature>
<organism evidence="14 15">
    <name type="scientific">Caerostris darwini</name>
    <dbReference type="NCBI Taxonomy" id="1538125"/>
    <lineage>
        <taxon>Eukaryota</taxon>
        <taxon>Metazoa</taxon>
        <taxon>Ecdysozoa</taxon>
        <taxon>Arthropoda</taxon>
        <taxon>Chelicerata</taxon>
        <taxon>Arachnida</taxon>
        <taxon>Araneae</taxon>
        <taxon>Araneomorphae</taxon>
        <taxon>Entelegynae</taxon>
        <taxon>Araneoidea</taxon>
        <taxon>Araneidae</taxon>
        <taxon>Caerostris</taxon>
    </lineage>
</organism>
<dbReference type="Gene3D" id="1.20.1070.10">
    <property type="entry name" value="Rhodopsin 7-helix transmembrane proteins"/>
    <property type="match status" value="1"/>
</dbReference>
<dbReference type="InterPro" id="IPR003591">
    <property type="entry name" value="Leu-rich_rpt_typical-subtyp"/>
</dbReference>
<keyword evidence="9 12" id="KW-0472">Membrane</keyword>
<feature type="transmembrane region" description="Helical" evidence="12">
    <location>
        <begin position="269"/>
        <end position="288"/>
    </location>
</feature>
<dbReference type="SUPFAM" id="SSF81321">
    <property type="entry name" value="Family A G protein-coupled receptor-like"/>
    <property type="match status" value="1"/>
</dbReference>
<dbReference type="EMBL" id="BPLQ01013878">
    <property type="protein sequence ID" value="GIY75593.1"/>
    <property type="molecule type" value="Genomic_DNA"/>
</dbReference>
<evidence type="ECO:0000256" key="3">
    <source>
        <dbReference type="ARBA" id="ARBA00022475"/>
    </source>
</evidence>
<comment type="subcellular location">
    <subcellularLocation>
        <location evidence="1">Cell membrane</location>
        <topology evidence="1">Multi-pass membrane protein</topology>
    </subcellularLocation>
</comment>
<dbReference type="InterPro" id="IPR002131">
    <property type="entry name" value="Gphrmn_rcpt_fam"/>
</dbReference>
<dbReference type="InterPro" id="IPR017452">
    <property type="entry name" value="GPCR_Rhodpsn_7TM"/>
</dbReference>
<dbReference type="Pfam" id="PF13855">
    <property type="entry name" value="LRR_8"/>
    <property type="match status" value="1"/>
</dbReference>
<keyword evidence="8" id="KW-0297">G-protein coupled receptor</keyword>
<feature type="transmembrane region" description="Helical" evidence="12">
    <location>
        <begin position="363"/>
        <end position="389"/>
    </location>
</feature>
<evidence type="ECO:0000256" key="4">
    <source>
        <dbReference type="ARBA" id="ARBA00022614"/>
    </source>
</evidence>
<comment type="similarity">
    <text evidence="2">Belongs to the G-protein coupled receptor 1 family.</text>
</comment>
<feature type="transmembrane region" description="Helical" evidence="12">
    <location>
        <begin position="188"/>
        <end position="210"/>
    </location>
</feature>
<accession>A0AAV4VZL3</accession>
<evidence type="ECO:0000256" key="12">
    <source>
        <dbReference type="SAM" id="Phobius"/>
    </source>
</evidence>
<evidence type="ECO:0000256" key="7">
    <source>
        <dbReference type="ARBA" id="ARBA00022989"/>
    </source>
</evidence>
<dbReference type="InterPro" id="IPR000276">
    <property type="entry name" value="GPCR_Rhodpsn"/>
</dbReference>
<protein>
    <submittedName>
        <fullName evidence="14">Relaxin receptor 1</fullName>
    </submittedName>
</protein>
<keyword evidence="3" id="KW-1003">Cell membrane</keyword>
<dbReference type="PRINTS" id="PR00237">
    <property type="entry name" value="GPCRRHODOPSN"/>
</dbReference>
<feature type="domain" description="G-protein coupled receptors family 1 profile" evidence="13">
    <location>
        <begin position="204"/>
        <end position="430"/>
    </location>
</feature>
<evidence type="ECO:0000256" key="11">
    <source>
        <dbReference type="ARBA" id="ARBA00023224"/>
    </source>
</evidence>
<dbReference type="Pfam" id="PF00001">
    <property type="entry name" value="7tm_1"/>
    <property type="match status" value="1"/>
</dbReference>
<evidence type="ECO:0000256" key="9">
    <source>
        <dbReference type="ARBA" id="ARBA00023136"/>
    </source>
</evidence>
<dbReference type="GO" id="GO:0009755">
    <property type="term" value="P:hormone-mediated signaling pathway"/>
    <property type="evidence" value="ECO:0007669"/>
    <property type="project" value="TreeGrafter"/>
</dbReference>
<dbReference type="AlphaFoldDB" id="A0AAV4VZL3"/>
<evidence type="ECO:0000256" key="10">
    <source>
        <dbReference type="ARBA" id="ARBA00023170"/>
    </source>
</evidence>
<dbReference type="SUPFAM" id="SSF52058">
    <property type="entry name" value="L domain-like"/>
    <property type="match status" value="1"/>
</dbReference>
<feature type="transmembrane region" description="Helical" evidence="12">
    <location>
        <begin position="410"/>
        <end position="431"/>
    </location>
</feature>
<keyword evidence="6" id="KW-0677">Repeat</keyword>
<evidence type="ECO:0000256" key="2">
    <source>
        <dbReference type="ARBA" id="ARBA00010663"/>
    </source>
</evidence>
<keyword evidence="5 12" id="KW-0812">Transmembrane</keyword>
<evidence type="ECO:0000256" key="6">
    <source>
        <dbReference type="ARBA" id="ARBA00022737"/>
    </source>
</evidence>
<dbReference type="GO" id="GO:0007189">
    <property type="term" value="P:adenylate cyclase-activating G protein-coupled receptor signaling pathway"/>
    <property type="evidence" value="ECO:0007669"/>
    <property type="project" value="TreeGrafter"/>
</dbReference>
<evidence type="ECO:0000313" key="15">
    <source>
        <dbReference type="Proteomes" id="UP001054837"/>
    </source>
</evidence>
<keyword evidence="11" id="KW-0807">Transducer</keyword>
<dbReference type="GO" id="GO:0005886">
    <property type="term" value="C:plasma membrane"/>
    <property type="evidence" value="ECO:0007669"/>
    <property type="project" value="UniProtKB-SubCell"/>
</dbReference>
<dbReference type="InterPro" id="IPR001611">
    <property type="entry name" value="Leu-rich_rpt"/>
</dbReference>
<evidence type="ECO:0000256" key="8">
    <source>
        <dbReference type="ARBA" id="ARBA00023040"/>
    </source>
</evidence>
<dbReference type="GO" id="GO:0008528">
    <property type="term" value="F:G protein-coupled peptide receptor activity"/>
    <property type="evidence" value="ECO:0007669"/>
    <property type="project" value="TreeGrafter"/>
</dbReference>
<dbReference type="PRINTS" id="PR00373">
    <property type="entry name" value="GLYCHORMONER"/>
</dbReference>
<dbReference type="PROSITE" id="PS51450">
    <property type="entry name" value="LRR"/>
    <property type="match status" value="1"/>
</dbReference>
<keyword evidence="7 12" id="KW-1133">Transmembrane helix</keyword>
<sequence>MISSDLRANWFLRHCYLSSVDSATFQPLRNLRSLWLDENSLIKLPDGTFQFLGQLETLSLSRNNLINVDAKTLQGLWKLKTLYLTSNSITHLKAQNFGNLTSLLTLDLQDNEIYTVEIKAFVLLEKLNSLNLKDNALRHIQPECFSPLSSLQYIYFSNFYLCSYARHVRVCEPNSDGISSLSHLLDNVVLRVSVWVVAGLACIGNASVVIGRSLMKENNRIHSFYIKNLSVADFLMSLYLFVIAGHDVAFRGEYIRHDVSWRHSWQCTFAGMLSTLSSEASIFIMTIITADRYLSIVYPLMLRRRNMIFAGTCIAASWASAAIIAIVPSFNLGYFGDEYYGNNGVCLPLQIHDPFGKGWQYSLAVFCGLNSAAFGFIVYAYVVMFITISRSKLGLRSSQQQQDRTIAKRFAFIVVTDLMCWVPIIVIKFMAISDTLEELIDGIMFNVIHALLGSGFDAQTFAWSPYFLELNPELTWNYSYAYETLLMTKKVSYHRSSELR</sequence>
<gene>
    <name evidence="14" type="primary">RXFP1</name>
    <name evidence="14" type="ORF">CDAR_175391</name>
</gene>
<dbReference type="GO" id="GO:0016500">
    <property type="term" value="F:protein-hormone receptor activity"/>
    <property type="evidence" value="ECO:0007669"/>
    <property type="project" value="InterPro"/>
</dbReference>
<dbReference type="InterPro" id="IPR032675">
    <property type="entry name" value="LRR_dom_sf"/>
</dbReference>
<dbReference type="PANTHER" id="PTHR24372">
    <property type="entry name" value="GLYCOPROTEIN HORMONE RECEPTOR"/>
    <property type="match status" value="1"/>
</dbReference>
<dbReference type="PROSITE" id="PS50262">
    <property type="entry name" value="G_PROTEIN_RECEP_F1_2"/>
    <property type="match status" value="1"/>
</dbReference>
<dbReference type="Proteomes" id="UP001054837">
    <property type="component" value="Unassembled WGS sequence"/>
</dbReference>
<feature type="transmembrane region" description="Helical" evidence="12">
    <location>
        <begin position="231"/>
        <end position="249"/>
    </location>
</feature>
<dbReference type="SMART" id="SM00369">
    <property type="entry name" value="LRR_TYP"/>
    <property type="match status" value="5"/>
</dbReference>